<dbReference type="RefSeq" id="WP_092133067.1">
    <property type="nucleotide sequence ID" value="NZ_FNQK01000005.1"/>
</dbReference>
<keyword evidence="1" id="KW-0597">Phosphoprotein</keyword>
<dbReference type="EMBL" id="FNQK01000005">
    <property type="protein sequence ID" value="SEA01164.1"/>
    <property type="molecule type" value="Genomic_DNA"/>
</dbReference>
<proteinExistence type="predicted"/>
<dbReference type="SMART" id="SM00850">
    <property type="entry name" value="LytTR"/>
    <property type="match status" value="1"/>
</dbReference>
<evidence type="ECO:0000259" key="2">
    <source>
        <dbReference type="PROSITE" id="PS50110"/>
    </source>
</evidence>
<dbReference type="STRING" id="283786.SAMN04487990_105108"/>
<name>A0A1H3XRF9_BIZPA</name>
<dbReference type="PROSITE" id="PS50930">
    <property type="entry name" value="HTH_LYTTR"/>
    <property type="match status" value="1"/>
</dbReference>
<evidence type="ECO:0000259" key="3">
    <source>
        <dbReference type="PROSITE" id="PS50930"/>
    </source>
</evidence>
<dbReference type="Proteomes" id="UP000198846">
    <property type="component" value="Unassembled WGS sequence"/>
</dbReference>
<evidence type="ECO:0000256" key="1">
    <source>
        <dbReference type="PROSITE-ProRule" id="PRU00169"/>
    </source>
</evidence>
<dbReference type="InterPro" id="IPR001789">
    <property type="entry name" value="Sig_transdc_resp-reg_receiver"/>
</dbReference>
<dbReference type="Pfam" id="PF04397">
    <property type="entry name" value="LytTR"/>
    <property type="match status" value="1"/>
</dbReference>
<gene>
    <name evidence="4" type="ORF">SAMN04487990_105108</name>
</gene>
<dbReference type="GO" id="GO:0000156">
    <property type="term" value="F:phosphorelay response regulator activity"/>
    <property type="evidence" value="ECO:0007669"/>
    <property type="project" value="InterPro"/>
</dbReference>
<dbReference type="OrthoDB" id="2168082at2"/>
<evidence type="ECO:0000313" key="5">
    <source>
        <dbReference type="Proteomes" id="UP000198846"/>
    </source>
</evidence>
<feature type="modified residue" description="4-aspartylphosphate" evidence="1">
    <location>
        <position position="56"/>
    </location>
</feature>
<dbReference type="InterPro" id="IPR011006">
    <property type="entry name" value="CheY-like_superfamily"/>
</dbReference>
<dbReference type="AlphaFoldDB" id="A0A1H3XRF9"/>
<dbReference type="InterPro" id="IPR007492">
    <property type="entry name" value="LytTR_DNA-bd_dom"/>
</dbReference>
<reference evidence="4 5" key="1">
    <citation type="submission" date="2016-10" db="EMBL/GenBank/DDBJ databases">
        <authorList>
            <person name="de Groot N.N."/>
        </authorList>
    </citation>
    <scope>NUCLEOTIDE SEQUENCE [LARGE SCALE GENOMIC DNA]</scope>
    <source>
        <strain evidence="4 5">DSM 23842</strain>
    </source>
</reference>
<evidence type="ECO:0000313" key="4">
    <source>
        <dbReference type="EMBL" id="SEA01164.1"/>
    </source>
</evidence>
<accession>A0A1H3XRF9</accession>
<dbReference type="GO" id="GO:0003677">
    <property type="term" value="F:DNA binding"/>
    <property type="evidence" value="ECO:0007669"/>
    <property type="project" value="InterPro"/>
</dbReference>
<protein>
    <submittedName>
        <fullName evidence="4">Two component transcriptional regulator, LytTR family</fullName>
    </submittedName>
</protein>
<dbReference type="PROSITE" id="PS50110">
    <property type="entry name" value="RESPONSE_REGULATORY"/>
    <property type="match status" value="1"/>
</dbReference>
<dbReference type="InterPro" id="IPR046947">
    <property type="entry name" value="LytR-like"/>
</dbReference>
<dbReference type="Pfam" id="PF00072">
    <property type="entry name" value="Response_reg"/>
    <property type="match status" value="1"/>
</dbReference>
<organism evidence="4 5">
    <name type="scientific">Bizionia paragorgiae</name>
    <dbReference type="NCBI Taxonomy" id="283786"/>
    <lineage>
        <taxon>Bacteria</taxon>
        <taxon>Pseudomonadati</taxon>
        <taxon>Bacteroidota</taxon>
        <taxon>Flavobacteriia</taxon>
        <taxon>Flavobacteriales</taxon>
        <taxon>Flavobacteriaceae</taxon>
        <taxon>Bizionia</taxon>
    </lineage>
</organism>
<keyword evidence="5" id="KW-1185">Reference proteome</keyword>
<feature type="domain" description="HTH LytTR-type" evidence="3">
    <location>
        <begin position="151"/>
        <end position="258"/>
    </location>
</feature>
<dbReference type="Gene3D" id="3.40.50.2300">
    <property type="match status" value="1"/>
</dbReference>
<dbReference type="Gene3D" id="2.40.50.1020">
    <property type="entry name" value="LytTr DNA-binding domain"/>
    <property type="match status" value="1"/>
</dbReference>
<dbReference type="SMART" id="SM00448">
    <property type="entry name" value="REC"/>
    <property type="match status" value="1"/>
</dbReference>
<feature type="domain" description="Response regulatory" evidence="2">
    <location>
        <begin position="3"/>
        <end position="116"/>
    </location>
</feature>
<dbReference type="SUPFAM" id="SSF52172">
    <property type="entry name" value="CheY-like"/>
    <property type="match status" value="1"/>
</dbReference>
<sequence length="258" mass="30147">MYKILLIEDEAPARKKLKRYLAQVCPNCSILAELETVEDAILFLEQHKDVDLVFSDIELRDGNVFEVYDKVTLHCPIIFATAYNAFLMDAFDANGIAYLLKPYSLEQFTKAWNKFLRLRETTAVDYNQLMGTINQLLENKTSTTKPYKDQFAIKSSQEIYFLKVDAIVYFKAENGVVFAFDNKDKRHLMPQTALKEIETLIDPNLFFRINRSECVQRTYINKVKRYDKNTVALYLNGDSMTLKTSHNRTRDFNLWLDI</sequence>
<dbReference type="PANTHER" id="PTHR37299">
    <property type="entry name" value="TRANSCRIPTIONAL REGULATOR-RELATED"/>
    <property type="match status" value="1"/>
</dbReference>
<dbReference type="PANTHER" id="PTHR37299:SF1">
    <property type="entry name" value="STAGE 0 SPORULATION PROTEIN A HOMOLOG"/>
    <property type="match status" value="1"/>
</dbReference>